<evidence type="ECO:0000313" key="10">
    <source>
        <dbReference type="EMBL" id="MBM7556829.1"/>
    </source>
</evidence>
<evidence type="ECO:0000256" key="8">
    <source>
        <dbReference type="HAMAP-Rule" id="MF_01895"/>
    </source>
</evidence>
<dbReference type="Pfam" id="PF08206">
    <property type="entry name" value="OB_RNB"/>
    <property type="match status" value="1"/>
</dbReference>
<gene>
    <name evidence="8" type="primary">rnr</name>
    <name evidence="10" type="ORF">JOC47_001680</name>
</gene>
<dbReference type="SMART" id="SM00357">
    <property type="entry name" value="CSP"/>
    <property type="match status" value="2"/>
</dbReference>
<dbReference type="PROSITE" id="PS50126">
    <property type="entry name" value="S1"/>
    <property type="match status" value="1"/>
</dbReference>
<keyword evidence="3 8" id="KW-0963">Cytoplasm</keyword>
<dbReference type="SMART" id="SM00316">
    <property type="entry name" value="S1"/>
    <property type="match status" value="1"/>
</dbReference>
<dbReference type="PANTHER" id="PTHR23355">
    <property type="entry name" value="RIBONUCLEASE"/>
    <property type="match status" value="1"/>
</dbReference>
<dbReference type="NCBIfam" id="TIGR00358">
    <property type="entry name" value="3_prime_RNase"/>
    <property type="match status" value="1"/>
</dbReference>
<dbReference type="SUPFAM" id="SSF50249">
    <property type="entry name" value="Nucleic acid-binding proteins"/>
    <property type="match status" value="4"/>
</dbReference>
<dbReference type="HAMAP" id="MF_01895">
    <property type="entry name" value="RNase_R"/>
    <property type="match status" value="1"/>
</dbReference>
<dbReference type="InterPro" id="IPR004476">
    <property type="entry name" value="RNase_II/RNase_R"/>
</dbReference>
<evidence type="ECO:0000256" key="7">
    <source>
        <dbReference type="ARBA" id="ARBA00022884"/>
    </source>
</evidence>
<dbReference type="RefSeq" id="WP_204701604.1">
    <property type="nucleotide sequence ID" value="NZ_JAFBDQ010000007.1"/>
</dbReference>
<evidence type="ECO:0000313" key="11">
    <source>
        <dbReference type="Proteomes" id="UP000774000"/>
    </source>
</evidence>
<keyword evidence="5 8" id="KW-0378">Hydrolase</keyword>
<evidence type="ECO:0000256" key="6">
    <source>
        <dbReference type="ARBA" id="ARBA00022839"/>
    </source>
</evidence>
<dbReference type="InterPro" id="IPR003029">
    <property type="entry name" value="S1_domain"/>
</dbReference>
<dbReference type="SMART" id="SM00955">
    <property type="entry name" value="RNB"/>
    <property type="match status" value="1"/>
</dbReference>
<evidence type="ECO:0000256" key="2">
    <source>
        <dbReference type="ARBA" id="ARBA00004496"/>
    </source>
</evidence>
<evidence type="ECO:0000256" key="5">
    <source>
        <dbReference type="ARBA" id="ARBA00022801"/>
    </source>
</evidence>
<dbReference type="GO" id="GO:0005829">
    <property type="term" value="C:cytosol"/>
    <property type="evidence" value="ECO:0007669"/>
    <property type="project" value="TreeGrafter"/>
</dbReference>
<dbReference type="InterPro" id="IPR011805">
    <property type="entry name" value="RNase_R"/>
</dbReference>
<keyword evidence="6 8" id="KW-0269">Exonuclease</keyword>
<evidence type="ECO:0000256" key="4">
    <source>
        <dbReference type="ARBA" id="ARBA00022722"/>
    </source>
</evidence>
<reference evidence="10" key="1">
    <citation type="submission" date="2021-01" db="EMBL/GenBank/DDBJ databases">
        <title>Genomic Encyclopedia of Type Strains, Phase IV (KMG-IV): sequencing the most valuable type-strain genomes for metagenomic binning, comparative biology and taxonomic classification.</title>
        <authorList>
            <person name="Goeker M."/>
        </authorList>
    </citation>
    <scope>NUCLEOTIDE SEQUENCE</scope>
    <source>
        <strain evidence="10">DSM 23230</strain>
    </source>
</reference>
<dbReference type="CDD" id="cd04471">
    <property type="entry name" value="S1_RNase_R"/>
    <property type="match status" value="1"/>
</dbReference>
<keyword evidence="7 8" id="KW-0694">RNA-binding</keyword>
<dbReference type="Gene3D" id="2.40.50.140">
    <property type="entry name" value="Nucleic acid-binding proteins"/>
    <property type="match status" value="3"/>
</dbReference>
<accession>A0A938XS72</accession>
<dbReference type="PANTHER" id="PTHR23355:SF9">
    <property type="entry name" value="DIS3-LIKE EXONUCLEASE 2"/>
    <property type="match status" value="1"/>
</dbReference>
<organism evidence="10 11">
    <name type="scientific">Halanaerobacter jeridensis</name>
    <dbReference type="NCBI Taxonomy" id="706427"/>
    <lineage>
        <taxon>Bacteria</taxon>
        <taxon>Bacillati</taxon>
        <taxon>Bacillota</taxon>
        <taxon>Clostridia</taxon>
        <taxon>Halanaerobiales</taxon>
        <taxon>Halobacteroidaceae</taxon>
        <taxon>Halanaerobacter</taxon>
    </lineage>
</organism>
<dbReference type="InterPro" id="IPR013223">
    <property type="entry name" value="RNase_B_OB_dom"/>
</dbReference>
<comment type="caution">
    <text evidence="10">The sequence shown here is derived from an EMBL/GenBank/DDBJ whole genome shotgun (WGS) entry which is preliminary data.</text>
</comment>
<keyword evidence="11" id="KW-1185">Reference proteome</keyword>
<sequence length="706" mass="81009">MSTKSKIVDFMKEQAYKPLTAEELLKEFDIPKRDRDKFLDLLEEIENDGLIIKNRKERYGVPERMDLVVGRLQGHAKGFGFLIPDNPEQEDVYISIEDIDGAMHNDRVVVRLIGEKKGKSTAGEVIKILERANHQIVGEYEDSGDFGFVVPDDGKIFHDVFVPKSQSKGAQEGDKVVVEINQWPAKRRNPEGEITEILGHKTDSGVDIETIIKKLDLPADFPSDVREEVAAIPEKISEKEINRRTDLRDVKMVTIDGEDAKDFDDAVSIEKLNEEEARLGVHIADVTHYVKEGSPLDQEALERGTSIYLVDRVIPMLPEKLSNNLCSLRSDQDRLAMSVLMKFDLNSGEVLEHEITESVINVNQRLTYNQVKKMLVDDDEELIDQFSHLIAELRLMADLSKKVRKLRQDKGSVDFEFPEAEVVLDEEGNAIDIEKVDRTIAEKLIEDFMIRTNEVVAEEMYYREVPFIYRVHEEPAKDEIEELNSFLHNLGYHVKGLEGEVHPKSLQKVLNKVEGEPEERVVNTVLLRTMQKAHYHPQNIGHFGLASRCYSHFTSPIRRYPDLMIHRIIKEVINKGVLPKERREELEDNLFSIADHSSLQERKAMDAERESKDLKKVEYMKDKLGQEFEGVISGVMSFGFFVELDNTIEGLVHVSTLVDDYYHYHEDKQAIIGERTAKIYRLGDEVKVEVSKVNVDAQQIDFELIE</sequence>
<proteinExistence type="inferred from homology"/>
<dbReference type="Proteomes" id="UP000774000">
    <property type="component" value="Unassembled WGS sequence"/>
</dbReference>
<feature type="domain" description="S1 motif" evidence="9">
    <location>
        <begin position="625"/>
        <end position="705"/>
    </location>
</feature>
<dbReference type="InterPro" id="IPR040476">
    <property type="entry name" value="CSD2"/>
</dbReference>
<dbReference type="InterPro" id="IPR022966">
    <property type="entry name" value="RNase_II/R_CS"/>
</dbReference>
<dbReference type="AlphaFoldDB" id="A0A938XS72"/>
<evidence type="ECO:0000256" key="3">
    <source>
        <dbReference type="ARBA" id="ARBA00022490"/>
    </source>
</evidence>
<dbReference type="InterPro" id="IPR011129">
    <property type="entry name" value="CSD"/>
</dbReference>
<keyword evidence="4 8" id="KW-0540">Nuclease</keyword>
<dbReference type="InterPro" id="IPR001900">
    <property type="entry name" value="RNase_II/R"/>
</dbReference>
<dbReference type="GO" id="GO:0006402">
    <property type="term" value="P:mRNA catabolic process"/>
    <property type="evidence" value="ECO:0007669"/>
    <property type="project" value="TreeGrafter"/>
</dbReference>
<protein>
    <recommendedName>
        <fullName evidence="8">Ribonuclease R</fullName>
        <shortName evidence="8">RNase R</shortName>
        <ecNumber evidence="8">3.1.13.1</ecNumber>
    </recommendedName>
</protein>
<comment type="subcellular location">
    <subcellularLocation>
        <location evidence="2 8">Cytoplasm</location>
    </subcellularLocation>
</comment>
<evidence type="ECO:0000259" key="9">
    <source>
        <dbReference type="PROSITE" id="PS50126"/>
    </source>
</evidence>
<dbReference type="Pfam" id="PF00773">
    <property type="entry name" value="RNB"/>
    <property type="match status" value="1"/>
</dbReference>
<comment type="function">
    <text evidence="8">3'-5' exoribonuclease that releases 5'-nucleoside monophosphates and is involved in maturation of structured RNAs.</text>
</comment>
<dbReference type="GO" id="GO:0008859">
    <property type="term" value="F:exoribonuclease II activity"/>
    <property type="evidence" value="ECO:0007669"/>
    <property type="project" value="UniProtKB-UniRule"/>
</dbReference>
<dbReference type="NCBIfam" id="TIGR02063">
    <property type="entry name" value="RNase_R"/>
    <property type="match status" value="1"/>
</dbReference>
<dbReference type="PROSITE" id="PS01175">
    <property type="entry name" value="RIBONUCLEASE_II"/>
    <property type="match status" value="1"/>
</dbReference>
<evidence type="ECO:0000256" key="1">
    <source>
        <dbReference type="ARBA" id="ARBA00001849"/>
    </source>
</evidence>
<dbReference type="Pfam" id="PF17876">
    <property type="entry name" value="CSD2"/>
    <property type="match status" value="1"/>
</dbReference>
<dbReference type="EC" id="3.1.13.1" evidence="8"/>
<dbReference type="EMBL" id="JAFBDQ010000007">
    <property type="protein sequence ID" value="MBM7556829.1"/>
    <property type="molecule type" value="Genomic_DNA"/>
</dbReference>
<name>A0A938XS72_9FIRM</name>
<dbReference type="InterPro" id="IPR050180">
    <property type="entry name" value="RNR_Ribonuclease"/>
</dbReference>
<dbReference type="GO" id="GO:0003723">
    <property type="term" value="F:RNA binding"/>
    <property type="evidence" value="ECO:0007669"/>
    <property type="project" value="UniProtKB-UniRule"/>
</dbReference>
<comment type="catalytic activity">
    <reaction evidence="1 8">
        <text>Exonucleolytic cleavage in the 3'- to 5'-direction to yield nucleoside 5'-phosphates.</text>
        <dbReference type="EC" id="3.1.13.1"/>
    </reaction>
</comment>
<dbReference type="InterPro" id="IPR012340">
    <property type="entry name" value="NA-bd_OB-fold"/>
</dbReference>
<dbReference type="Pfam" id="PF00575">
    <property type="entry name" value="S1"/>
    <property type="match status" value="1"/>
</dbReference>
<comment type="similarity">
    <text evidence="8">Belongs to the RNR ribonuclease family. RNase R subfamily.</text>
</comment>